<protein>
    <recommendedName>
        <fullName evidence="2">SWR1-complex protein 5</fullName>
    </recommendedName>
</protein>
<comment type="similarity">
    <text evidence="1">Belongs to the SWC5 family.</text>
</comment>
<dbReference type="VEuPathDB" id="FungiDB:CLCR_07389"/>
<dbReference type="PANTHER" id="PTHR48407">
    <property type="entry name" value="CRANIOFACIAL DEVELOPMENT PROTEIN 1"/>
    <property type="match status" value="1"/>
</dbReference>
<dbReference type="InterPro" id="IPR011421">
    <property type="entry name" value="BCNT-C"/>
</dbReference>
<dbReference type="EMBL" id="LGRB01000010">
    <property type="protein sequence ID" value="OCT50199.1"/>
    <property type="molecule type" value="Genomic_DNA"/>
</dbReference>
<evidence type="ECO:0000313" key="6">
    <source>
        <dbReference type="Proteomes" id="UP000094526"/>
    </source>
</evidence>
<feature type="domain" description="BCNT-C" evidence="4">
    <location>
        <begin position="262"/>
        <end position="341"/>
    </location>
</feature>
<evidence type="ECO:0000313" key="5">
    <source>
        <dbReference type="EMBL" id="OCT50199.1"/>
    </source>
</evidence>
<keyword evidence="6" id="KW-1185">Reference proteome</keyword>
<dbReference type="PANTHER" id="PTHR48407:SF1">
    <property type="entry name" value="CRANIOFACIAL DEVELOPMENT PROTEIN 1"/>
    <property type="match status" value="1"/>
</dbReference>
<dbReference type="eggNOG" id="KOG4776">
    <property type="taxonomic scope" value="Eukaryota"/>
</dbReference>
<evidence type="ECO:0000256" key="3">
    <source>
        <dbReference type="SAM" id="MobiDB-lite"/>
    </source>
</evidence>
<reference evidence="6" key="1">
    <citation type="submission" date="2015-07" db="EMBL/GenBank/DDBJ databases">
        <authorList>
            <person name="Teixeira M.M."/>
            <person name="Souza R.C."/>
            <person name="Almeida L.G."/>
            <person name="Vicente V.A."/>
            <person name="de Hoog S."/>
            <person name="Bocca A.L."/>
            <person name="de Almeida S.R."/>
            <person name="Vasconcelos A.T."/>
            <person name="Felipe M.S."/>
        </authorList>
    </citation>
    <scope>NUCLEOTIDE SEQUENCE [LARGE SCALE GENOMIC DNA]</scope>
    <source>
        <strain evidence="6">KSF</strain>
    </source>
</reference>
<feature type="compositionally biased region" description="Basic and acidic residues" evidence="3">
    <location>
        <begin position="133"/>
        <end position="142"/>
    </location>
</feature>
<organism evidence="5 6">
    <name type="scientific">Cladophialophora carrionii</name>
    <dbReference type="NCBI Taxonomy" id="86049"/>
    <lineage>
        <taxon>Eukaryota</taxon>
        <taxon>Fungi</taxon>
        <taxon>Dikarya</taxon>
        <taxon>Ascomycota</taxon>
        <taxon>Pezizomycotina</taxon>
        <taxon>Eurotiomycetes</taxon>
        <taxon>Chaetothyriomycetidae</taxon>
        <taxon>Chaetothyriales</taxon>
        <taxon>Herpotrichiellaceae</taxon>
        <taxon>Cladophialophora</taxon>
    </lineage>
</organism>
<name>A0A1C1CNX4_9EURO</name>
<dbReference type="InterPro" id="IPR027124">
    <property type="entry name" value="Swc5/CFDP1/2"/>
</dbReference>
<evidence type="ECO:0000259" key="4">
    <source>
        <dbReference type="PROSITE" id="PS51279"/>
    </source>
</evidence>
<sequence>MAEPHDQEMTLEDDYDEEADSDFETEGSDAEDQSSASDDDGHRVADAPARPHKRRKTEKTQGVLIAELDSGDEATIRAQKKDQKKGENAKARTAEDAGDQSEEWRARTRAMRTKEKEERTRRKLASSKGSTIDVDKIWEEMNRPAPLPPPRIEDDGEAANQAQQSGLTDDSRGLKIVSGDSEKENVPANNGEETITIKRTYKFAGEVHVEEKTVLRSSAEAQLWLSQQRPSEGSGPAAGGKLVNRPLRRFSRFDPNLSNMDAYKGSWGARNTQNTKFRGPKLNVVEKSKMDWAEHVDSEGLKDELDLHAKAKEGYLTRMDFLREVEERRDAEARAARLRAR</sequence>
<dbReference type="GO" id="GO:0000812">
    <property type="term" value="C:Swr1 complex"/>
    <property type="evidence" value="ECO:0007669"/>
    <property type="project" value="TreeGrafter"/>
</dbReference>
<evidence type="ECO:0000256" key="2">
    <source>
        <dbReference type="ARBA" id="ARBA00019138"/>
    </source>
</evidence>
<dbReference type="AlphaFoldDB" id="A0A1C1CNX4"/>
<proteinExistence type="inferred from homology"/>
<dbReference type="VEuPathDB" id="FungiDB:G647_05783"/>
<dbReference type="Pfam" id="PF07572">
    <property type="entry name" value="BCNT"/>
    <property type="match status" value="1"/>
</dbReference>
<dbReference type="PROSITE" id="PS51279">
    <property type="entry name" value="BCNT_C"/>
    <property type="match status" value="1"/>
</dbReference>
<dbReference type="STRING" id="86049.A0A1C1CNX4"/>
<dbReference type="OrthoDB" id="445677at2759"/>
<accession>A0A1C1CNX4</accession>
<dbReference type="Proteomes" id="UP000094526">
    <property type="component" value="Unassembled WGS sequence"/>
</dbReference>
<feature type="compositionally biased region" description="Acidic residues" evidence="3">
    <location>
        <begin position="9"/>
        <end position="32"/>
    </location>
</feature>
<gene>
    <name evidence="5" type="primary">swc5</name>
    <name evidence="5" type="ORF">CLCR_07389</name>
</gene>
<feature type="region of interest" description="Disordered" evidence="3">
    <location>
        <begin position="1"/>
        <end position="191"/>
    </location>
</feature>
<feature type="compositionally biased region" description="Basic and acidic residues" evidence="3">
    <location>
        <begin position="102"/>
        <end position="120"/>
    </location>
</feature>
<evidence type="ECO:0000256" key="1">
    <source>
        <dbReference type="ARBA" id="ARBA00010465"/>
    </source>
</evidence>
<feature type="compositionally biased region" description="Basic and acidic residues" evidence="3">
    <location>
        <begin position="79"/>
        <end position="95"/>
    </location>
</feature>
<comment type="caution">
    <text evidence="5">The sequence shown here is derived from an EMBL/GenBank/DDBJ whole genome shotgun (WGS) entry which is preliminary data.</text>
</comment>